<reference evidence="3" key="2">
    <citation type="journal article" date="2022" name="Nat. Commun.">
        <title>Structure of the Acidobacteria homodimeric reaction center bound with cytochrome c.</title>
        <authorList>
            <person name="Dong S."/>
            <person name="Huang G."/>
            <person name="Wang C."/>
            <person name="Wang J."/>
            <person name="Sui S.F."/>
            <person name="Qin X."/>
        </authorList>
    </citation>
    <scope>STRUCTURE BY ELECTRON MICROSCOPY (2.61 ANGSTROMS)</scope>
</reference>
<dbReference type="SMR" id="G2LHG2"/>
<dbReference type="HOGENOM" id="CLU_2750443_0_0_0"/>
<dbReference type="PDB" id="7VZG">
    <property type="method" value="EM"/>
    <property type="resolution" value="2.61 A"/>
    <property type="chains" value="D=1-70"/>
</dbReference>
<evidence type="ECO:0007829" key="3">
    <source>
        <dbReference type="PDB" id="7VZG"/>
    </source>
</evidence>
<evidence type="ECO:0000313" key="2">
    <source>
        <dbReference type="Proteomes" id="UP000006791"/>
    </source>
</evidence>
<reference evidence="1 2" key="1">
    <citation type="journal article" date="2012" name="Environ. Microbiol.">
        <title>Complete genome of Candidatus Chloracidobacterium thermophilum, a chlorophyll-based photoheterotroph belonging to the phylum Acidobacteria.</title>
        <authorList>
            <person name="Garcia Costas A.M."/>
            <person name="Liu Z."/>
            <person name="Tomsho L.P."/>
            <person name="Schuster S.C."/>
            <person name="Ward D.M."/>
            <person name="Bryant D.A."/>
        </authorList>
    </citation>
    <scope>NUCLEOTIDE SEQUENCE [LARGE SCALE GENOMIC DNA]</scope>
    <source>
        <strain evidence="1 2">B</strain>
    </source>
</reference>
<keyword evidence="2" id="KW-1185">Reference proteome</keyword>
<dbReference type="Proteomes" id="UP000006791">
    <property type="component" value="Chromosome 1"/>
</dbReference>
<dbReference type="EMBL" id="CP002514">
    <property type="protein sequence ID" value="AEP12225.1"/>
    <property type="molecule type" value="Genomic_DNA"/>
</dbReference>
<dbReference type="STRING" id="981222.Cabther_A1475"/>
<protein>
    <submittedName>
        <fullName evidence="1">Uncharacterized protein</fullName>
    </submittedName>
</protein>
<evidence type="ECO:0000313" key="1">
    <source>
        <dbReference type="EMBL" id="AEP12225.1"/>
    </source>
</evidence>
<name>G2LHG2_CHLTF</name>
<gene>
    <name evidence="1" type="ordered locus">Cabther_A1475</name>
</gene>
<proteinExistence type="evidence at protein level"/>
<dbReference type="KEGG" id="ctm:Cabther_A1475"/>
<keyword evidence="3" id="KW-0002">3D-structure</keyword>
<dbReference type="AlphaFoldDB" id="G2LHG2"/>
<organism evidence="1 2">
    <name type="scientific">Chloracidobacterium thermophilum (strain B)</name>
    <dbReference type="NCBI Taxonomy" id="981222"/>
    <lineage>
        <taxon>Bacteria</taxon>
        <taxon>Pseudomonadati</taxon>
        <taxon>Acidobacteriota</taxon>
        <taxon>Terriglobia</taxon>
        <taxon>Terriglobales</taxon>
        <taxon>Acidobacteriaceae</taxon>
        <taxon>Chloracidobacterium</taxon>
    </lineage>
</organism>
<dbReference type="RefSeq" id="WP_014099962.1">
    <property type="nucleotide sequence ID" value="NC_016024.1"/>
</dbReference>
<sequence>MARTPEEIVKRYKEANIWLRHWKQQIGLAKDEEQREMFTQYYEERVQEIAALEEPYRAALKILNQQESQR</sequence>
<accession>G2LHG2</accession>
<dbReference type="OrthoDB" id="9870658at2"/>